<evidence type="ECO:0008006" key="5">
    <source>
        <dbReference type="Google" id="ProtNLM"/>
    </source>
</evidence>
<proteinExistence type="inferred from homology"/>
<dbReference type="GeneID" id="29982299"/>
<comment type="similarity">
    <text evidence="1">Belongs to the trichodiene synthase family.</text>
</comment>
<evidence type="ECO:0000256" key="1">
    <source>
        <dbReference type="ARBA" id="ARBA00007946"/>
    </source>
</evidence>
<dbReference type="SUPFAM" id="SSF48576">
    <property type="entry name" value="Terpenoid synthases"/>
    <property type="match status" value="1"/>
</dbReference>
<dbReference type="Proteomes" id="UP000054821">
    <property type="component" value="Unassembled WGS sequence"/>
</dbReference>
<evidence type="ECO:0000313" key="3">
    <source>
        <dbReference type="EMBL" id="PON28267.1"/>
    </source>
</evidence>
<dbReference type="InterPro" id="IPR024652">
    <property type="entry name" value="Trichodiene_synth"/>
</dbReference>
<reference evidence="3 4" key="1">
    <citation type="journal article" date="2016" name="Genome Announc.">
        <title>Draft Whole-Genome Sequence of Trichoderma gamsii T6085, a Promising Biocontrol Agent of Fusarium Head Blight on Wheat.</title>
        <authorList>
            <person name="Baroncelli R."/>
            <person name="Zapparata A."/>
            <person name="Piaggeschi G."/>
            <person name="Sarrocco S."/>
            <person name="Vannacci G."/>
        </authorList>
    </citation>
    <scope>NUCLEOTIDE SEQUENCE [LARGE SCALE GENOMIC DNA]</scope>
    <source>
        <strain evidence="3 4">T6085</strain>
    </source>
</reference>
<keyword evidence="2" id="KW-0456">Lyase</keyword>
<gene>
    <name evidence="3" type="ORF">TGAM01_v202761</name>
</gene>
<sequence>MASVFHNLLSRPQFDILSFADVRPLAKHEKAEIIKCLDAALSSFLSEINFSHCFSPSDSKLRDDLSSWSKENLKKVCICDDKVLNGILDEAAAIVEYYYPHAHHDTRLQMAIGLAAGLTADDGVTPAASRKAFASFHYQLWCGVSDSRRDEWSTMYLKVIRNFARHFGANDPRMGTIGANGWASFAEASFMEDSLAKALPPHFSQIQPGMDDHGCCPNGFAYFFRSLTGLSGPLMLGLFKPAIDFEVPLEYWIISVVPLTTFINLINDLLSFPKEILAGEAHNYMSLQTQAKRQSGHLSAFPQKGNSDTRWNFRDTLCETMDLLCDAIRSLDKAFIQFHSVCLNYNNSNSDEWSSELASQVWIAFRNGIISWHINRPRYGLTTLRSTFTKDISITEQ</sequence>
<organism evidence="3 4">
    <name type="scientific">Trichoderma gamsii</name>
    <dbReference type="NCBI Taxonomy" id="398673"/>
    <lineage>
        <taxon>Eukaryota</taxon>
        <taxon>Fungi</taxon>
        <taxon>Dikarya</taxon>
        <taxon>Ascomycota</taxon>
        <taxon>Pezizomycotina</taxon>
        <taxon>Sordariomycetes</taxon>
        <taxon>Hypocreomycetidae</taxon>
        <taxon>Hypocreales</taxon>
        <taxon>Hypocreaceae</taxon>
        <taxon>Trichoderma</taxon>
    </lineage>
</organism>
<evidence type="ECO:0000256" key="2">
    <source>
        <dbReference type="ARBA" id="ARBA00023239"/>
    </source>
</evidence>
<dbReference type="SFLD" id="SFLDS00005">
    <property type="entry name" value="Isoprenoid_Synthase_Type_I"/>
    <property type="match status" value="1"/>
</dbReference>
<evidence type="ECO:0000313" key="4">
    <source>
        <dbReference type="Proteomes" id="UP000054821"/>
    </source>
</evidence>
<dbReference type="Gene3D" id="1.10.600.10">
    <property type="entry name" value="Farnesyl Diphosphate Synthase"/>
    <property type="match status" value="1"/>
</dbReference>
<dbReference type="AlphaFoldDB" id="A0A2P4ZVE7"/>
<dbReference type="RefSeq" id="XP_024406173.1">
    <property type="nucleotide sequence ID" value="XM_024549058.1"/>
</dbReference>
<comment type="caution">
    <text evidence="3">The sequence shown here is derived from an EMBL/GenBank/DDBJ whole genome shotgun (WGS) entry which is preliminary data.</text>
</comment>
<dbReference type="GO" id="GO:0016838">
    <property type="term" value="F:carbon-oxygen lyase activity, acting on phosphates"/>
    <property type="evidence" value="ECO:0007669"/>
    <property type="project" value="InterPro"/>
</dbReference>
<accession>A0A2P4ZVE7</accession>
<dbReference type="STRING" id="398673.A0A2P4ZVE7"/>
<dbReference type="EMBL" id="JPDN02000007">
    <property type="protein sequence ID" value="PON28267.1"/>
    <property type="molecule type" value="Genomic_DNA"/>
</dbReference>
<protein>
    <recommendedName>
        <fullName evidence="5">Trichodiene synthase</fullName>
    </recommendedName>
</protein>
<dbReference type="InterPro" id="IPR008949">
    <property type="entry name" value="Isoprenoid_synthase_dom_sf"/>
</dbReference>
<name>A0A2P4ZVE7_9HYPO</name>
<keyword evidence="4" id="KW-1185">Reference proteome</keyword>
<dbReference type="SFLD" id="SFLDG01021">
    <property type="entry name" value="Trichodiene_Synthase_Like"/>
    <property type="match status" value="1"/>
</dbReference>